<dbReference type="GO" id="GO:0016787">
    <property type="term" value="F:hydrolase activity"/>
    <property type="evidence" value="ECO:0007669"/>
    <property type="project" value="UniProtKB-KW"/>
</dbReference>
<dbReference type="Gene3D" id="3.40.50.1820">
    <property type="entry name" value="alpha/beta hydrolase"/>
    <property type="match status" value="1"/>
</dbReference>
<protein>
    <submittedName>
        <fullName evidence="2">Alpha/beta hydrolase</fullName>
    </submittedName>
</protein>
<accession>A0A291RRD4</accession>
<dbReference type="AlphaFoldDB" id="A0A291RRD4"/>
<dbReference type="EMBL" id="CP023778">
    <property type="protein sequence ID" value="ATL69907.1"/>
    <property type="molecule type" value="Genomic_DNA"/>
</dbReference>
<gene>
    <name evidence="2" type="ORF">CRH09_30770</name>
</gene>
<dbReference type="InterPro" id="IPR029058">
    <property type="entry name" value="AB_hydrolase_fold"/>
</dbReference>
<name>A0A291RRD4_9NOCA</name>
<dbReference type="Pfam" id="PF12146">
    <property type="entry name" value="Hydrolase_4"/>
    <property type="match status" value="1"/>
</dbReference>
<dbReference type="KEGG" id="ntp:CRH09_30770"/>
<evidence type="ECO:0000313" key="2">
    <source>
        <dbReference type="EMBL" id="ATL69907.1"/>
    </source>
</evidence>
<dbReference type="InterPro" id="IPR022742">
    <property type="entry name" value="Hydrolase_4"/>
</dbReference>
<proteinExistence type="predicted"/>
<reference evidence="2 3" key="1">
    <citation type="submission" date="2017-10" db="EMBL/GenBank/DDBJ databases">
        <title>Comparative genomics between pathogenic Norcardia.</title>
        <authorList>
            <person name="Zeng L."/>
        </authorList>
    </citation>
    <scope>NUCLEOTIDE SEQUENCE [LARGE SCALE GENOMIC DNA]</scope>
    <source>
        <strain evidence="2 3">NC_YFY_NT001</strain>
    </source>
</reference>
<keyword evidence="2" id="KW-0378">Hydrolase</keyword>
<dbReference type="Proteomes" id="UP000221961">
    <property type="component" value="Chromosome"/>
</dbReference>
<evidence type="ECO:0000259" key="1">
    <source>
        <dbReference type="Pfam" id="PF12146"/>
    </source>
</evidence>
<feature type="domain" description="Serine aminopeptidase S33" evidence="1">
    <location>
        <begin position="64"/>
        <end position="171"/>
    </location>
</feature>
<evidence type="ECO:0000313" key="3">
    <source>
        <dbReference type="Proteomes" id="UP000221961"/>
    </source>
</evidence>
<sequence length="295" mass="32943">MRKGLEVVKSVPYAAGRLRNAPRNGDLLISYNPNVEASYFDHDFGKYSLEGRIVRNENAEDPWVLSIHGARADYTKSDYVTLGLRDRGLSILGMNMSGHNRVSPVPLEETSLDNNIAEAEAFFSYLNPSRRRKIIAYSLGGTPALKVLEAHIEEVDRLVLFGPGIYDTRAYSQPFGPPFSSVIRMPYSYRNNDLIPILKRYEGKVLLIVGEYDGLEPVKYGKPAGGAVGEAIIDGRRRYSPIPNEVIELLYNASPSGQCRMITVRGADHAVVSWMRDHPEEAKPLLDEIGDFLKD</sequence>
<dbReference type="SUPFAM" id="SSF53474">
    <property type="entry name" value="alpha/beta-Hydrolases"/>
    <property type="match status" value="1"/>
</dbReference>
<organism evidence="2 3">
    <name type="scientific">Nocardia terpenica</name>
    <dbReference type="NCBI Taxonomy" id="455432"/>
    <lineage>
        <taxon>Bacteria</taxon>
        <taxon>Bacillati</taxon>
        <taxon>Actinomycetota</taxon>
        <taxon>Actinomycetes</taxon>
        <taxon>Mycobacteriales</taxon>
        <taxon>Nocardiaceae</taxon>
        <taxon>Nocardia</taxon>
    </lineage>
</organism>